<name>F5R7U7_METUF</name>
<dbReference type="GO" id="GO:0016787">
    <property type="term" value="F:hydrolase activity"/>
    <property type="evidence" value="ECO:0007669"/>
    <property type="project" value="UniProtKB-KW"/>
</dbReference>
<proteinExistence type="predicted"/>
<evidence type="ECO:0000259" key="3">
    <source>
        <dbReference type="SMART" id="SM01027"/>
    </source>
</evidence>
<dbReference type="STRING" id="1000565.METUNv1_00329"/>
<keyword evidence="5" id="KW-1185">Reference proteome</keyword>
<protein>
    <submittedName>
        <fullName evidence="4">Beta-lactamase-like protein</fullName>
    </submittedName>
</protein>
<dbReference type="InterPro" id="IPR036866">
    <property type="entry name" value="RibonucZ/Hydroxyglut_hydro"/>
</dbReference>
<feature type="domain" description="Beta-Casp" evidence="3">
    <location>
        <begin position="246"/>
        <end position="365"/>
    </location>
</feature>
<dbReference type="SUPFAM" id="SSF56281">
    <property type="entry name" value="Metallo-hydrolase/oxidoreductase"/>
    <property type="match status" value="1"/>
</dbReference>
<dbReference type="EMBL" id="AFHG01000029">
    <property type="protein sequence ID" value="EGK73158.1"/>
    <property type="molecule type" value="Genomic_DNA"/>
</dbReference>
<dbReference type="SMART" id="SM00849">
    <property type="entry name" value="Lactamase_B"/>
    <property type="match status" value="1"/>
</dbReference>
<evidence type="ECO:0000259" key="2">
    <source>
        <dbReference type="SMART" id="SM00849"/>
    </source>
</evidence>
<dbReference type="PANTHER" id="PTHR11203:SF37">
    <property type="entry name" value="INTEGRATOR COMPLEX SUBUNIT 11"/>
    <property type="match status" value="1"/>
</dbReference>
<dbReference type="Pfam" id="PF07521">
    <property type="entry name" value="RMMBL"/>
    <property type="match status" value="1"/>
</dbReference>
<dbReference type="Proteomes" id="UP000005019">
    <property type="component" value="Unassembled WGS sequence"/>
</dbReference>
<evidence type="ECO:0000313" key="5">
    <source>
        <dbReference type="Proteomes" id="UP000005019"/>
    </source>
</evidence>
<gene>
    <name evidence="4" type="ORF">METUNv1_00329</name>
</gene>
<dbReference type="InterPro" id="IPR001279">
    <property type="entry name" value="Metallo-B-lactamas"/>
</dbReference>
<evidence type="ECO:0000313" key="4">
    <source>
        <dbReference type="EMBL" id="EGK73158.1"/>
    </source>
</evidence>
<reference evidence="4 5" key="1">
    <citation type="journal article" date="2011" name="J. Bacteriol.">
        <title>Genome sequence of Methyloversatilis universalis FAM5T, a methylotrophic representative of the order Rhodocyclales.</title>
        <authorList>
            <person name="Kittichotirat W."/>
            <person name="Good N.M."/>
            <person name="Hall R."/>
            <person name="Bringel F."/>
            <person name="Lajus A."/>
            <person name="Medigue C."/>
            <person name="Smalley N.E."/>
            <person name="Beck D."/>
            <person name="Bumgarner R."/>
            <person name="Vuilleumier S."/>
            <person name="Kalyuzhnaya M.G."/>
        </authorList>
    </citation>
    <scope>NUCLEOTIDE SEQUENCE [LARGE SCALE GENOMIC DNA]</scope>
    <source>
        <strain evidence="5">ATCC BAA-1314 / JCM 13912 / FAM5</strain>
    </source>
</reference>
<dbReference type="eggNOG" id="COG1236">
    <property type="taxonomic scope" value="Bacteria"/>
</dbReference>
<dbReference type="InterPro" id="IPR011108">
    <property type="entry name" value="RMMBL"/>
</dbReference>
<keyword evidence="1" id="KW-0378">Hydrolase</keyword>
<sequence length="451" mass="49944">MKIRFLGAAATVTGSRYLLTHGAHRLLVDCGLFQGVKNIRSRNWKPFPVAPRDLSAVVLTHAHLDHSGFLPRLMREGFHGPVWATSATRELADILLEDSAHLQEEDARHANRYGYSKHHPAEPLYTAEDARQVMKQFRATGFGEPVDVGPFRITFQRAGHILGAASVRVECAGRSISFSGDVGRPDDPVMLPPERLAPTDWLVLESTYGDRLHPEHDPYAALADIVNRTVSRGGTVLLPSFAVGRTQALMYLLSRLMDEQRIPSLPVFLDSPMAIDVTGVFRHFQGEHRLGPDACDRLQSMVTYTRSPEDSEALSANRFPKIILAGAGMLNGGRILHHLLAFGGDPRNTVVIAGYQAEGTRGDALLKGTRSLRIFGRDAPIGCEVAQIEGLSAHADYRELLDWLRPLDRAPERVFVTHGEPLAADSLRQKLERELGWRAVVPEQDDEFDLD</sequence>
<dbReference type="InterPro" id="IPR050698">
    <property type="entry name" value="MBL"/>
</dbReference>
<feature type="domain" description="Metallo-beta-lactamase" evidence="2">
    <location>
        <begin position="13"/>
        <end position="216"/>
    </location>
</feature>
<dbReference type="CDD" id="cd16295">
    <property type="entry name" value="TTHA0252-CPSF-like_MBL-fold"/>
    <property type="match status" value="1"/>
</dbReference>
<dbReference type="Pfam" id="PF10996">
    <property type="entry name" value="Beta-Casp"/>
    <property type="match status" value="1"/>
</dbReference>
<dbReference type="Gene3D" id="3.60.15.10">
    <property type="entry name" value="Ribonuclease Z/Hydroxyacylglutathione hydrolase-like"/>
    <property type="match status" value="1"/>
</dbReference>
<dbReference type="InterPro" id="IPR022712">
    <property type="entry name" value="Beta_Casp"/>
</dbReference>
<evidence type="ECO:0000256" key="1">
    <source>
        <dbReference type="ARBA" id="ARBA00022801"/>
    </source>
</evidence>
<dbReference type="GO" id="GO:0004521">
    <property type="term" value="F:RNA endonuclease activity"/>
    <property type="evidence" value="ECO:0007669"/>
    <property type="project" value="TreeGrafter"/>
</dbReference>
<dbReference type="RefSeq" id="WP_008058192.1">
    <property type="nucleotide sequence ID" value="NZ_AFHG01000029.1"/>
</dbReference>
<dbReference type="Gene3D" id="3.40.50.10890">
    <property type="match status" value="1"/>
</dbReference>
<dbReference type="AlphaFoldDB" id="F5R7U7"/>
<dbReference type="PANTHER" id="PTHR11203">
    <property type="entry name" value="CLEAVAGE AND POLYADENYLATION SPECIFICITY FACTOR FAMILY MEMBER"/>
    <property type="match status" value="1"/>
</dbReference>
<dbReference type="OrthoDB" id="9803916at2"/>
<dbReference type="SMART" id="SM01027">
    <property type="entry name" value="Beta-Casp"/>
    <property type="match status" value="1"/>
</dbReference>
<organism evidence="4 5">
    <name type="scientific">Methyloversatilis universalis (strain ATCC BAA-1314 / DSM 25237 / JCM 13912 / CCUG 52030 / FAM5)</name>
    <dbReference type="NCBI Taxonomy" id="1000565"/>
    <lineage>
        <taxon>Bacteria</taxon>
        <taxon>Pseudomonadati</taxon>
        <taxon>Pseudomonadota</taxon>
        <taxon>Betaproteobacteria</taxon>
        <taxon>Nitrosomonadales</taxon>
        <taxon>Sterolibacteriaceae</taxon>
        <taxon>Methyloversatilis</taxon>
    </lineage>
</organism>
<comment type="caution">
    <text evidence="4">The sequence shown here is derived from an EMBL/GenBank/DDBJ whole genome shotgun (WGS) entry which is preliminary data.</text>
</comment>
<accession>F5R7U7</accession>
<dbReference type="Pfam" id="PF00753">
    <property type="entry name" value="Lactamase_B"/>
    <property type="match status" value="1"/>
</dbReference>